<dbReference type="PIRSF" id="PIRSF000538">
    <property type="entry name" value="GlpK"/>
    <property type="match status" value="1"/>
</dbReference>
<comment type="similarity">
    <text evidence="1">Belongs to the FGGY kinase family.</text>
</comment>
<dbReference type="InterPro" id="IPR018485">
    <property type="entry name" value="FGGY_C"/>
</dbReference>
<evidence type="ECO:0000259" key="5">
    <source>
        <dbReference type="Pfam" id="PF00370"/>
    </source>
</evidence>
<dbReference type="InterPro" id="IPR043129">
    <property type="entry name" value="ATPase_NBD"/>
</dbReference>
<evidence type="ECO:0000259" key="6">
    <source>
        <dbReference type="Pfam" id="PF02782"/>
    </source>
</evidence>
<evidence type="ECO:0000313" key="7">
    <source>
        <dbReference type="Proteomes" id="UP000186698"/>
    </source>
</evidence>
<dbReference type="Gene3D" id="3.30.420.40">
    <property type="match status" value="2"/>
</dbReference>
<dbReference type="Pfam" id="PF02782">
    <property type="entry name" value="FGGY_C"/>
    <property type="match status" value="1"/>
</dbReference>
<evidence type="ECO:0000313" key="8">
    <source>
        <dbReference type="RefSeq" id="XP_041445277.1"/>
    </source>
</evidence>
<dbReference type="CTD" id="447059"/>
<evidence type="ECO:0000256" key="3">
    <source>
        <dbReference type="ARBA" id="ARBA00022777"/>
    </source>
</evidence>
<name>A0A8J1MU46_XENLA</name>
<keyword evidence="7" id="KW-1185">Reference proteome</keyword>
<feature type="domain" description="Carbohydrate kinase FGGY N-terminal" evidence="5">
    <location>
        <begin position="28"/>
        <end position="284"/>
    </location>
</feature>
<dbReference type="GeneID" id="447059"/>
<organism evidence="7 8">
    <name type="scientific">Xenopus laevis</name>
    <name type="common">African clawed frog</name>
    <dbReference type="NCBI Taxonomy" id="8355"/>
    <lineage>
        <taxon>Eukaryota</taxon>
        <taxon>Metazoa</taxon>
        <taxon>Chordata</taxon>
        <taxon>Craniata</taxon>
        <taxon>Vertebrata</taxon>
        <taxon>Euteleostomi</taxon>
        <taxon>Amphibia</taxon>
        <taxon>Batrachia</taxon>
        <taxon>Anura</taxon>
        <taxon>Pipoidea</taxon>
        <taxon>Pipidae</taxon>
        <taxon>Xenopodinae</taxon>
        <taxon>Xenopus</taxon>
        <taxon>Xenopus</taxon>
    </lineage>
</organism>
<dbReference type="CDD" id="cd07782">
    <property type="entry name" value="ASKHA_NBD_FGGY_D-RBK"/>
    <property type="match status" value="1"/>
</dbReference>
<dbReference type="InterPro" id="IPR006003">
    <property type="entry name" value="FGGY_RbtK-like"/>
</dbReference>
<dbReference type="SUPFAM" id="SSF53067">
    <property type="entry name" value="Actin-like ATPase domain"/>
    <property type="match status" value="2"/>
</dbReference>
<proteinExistence type="inferred from homology"/>
<evidence type="ECO:0000256" key="1">
    <source>
        <dbReference type="ARBA" id="ARBA00009156"/>
    </source>
</evidence>
<dbReference type="InterPro" id="IPR018484">
    <property type="entry name" value="FGGY_N"/>
</dbReference>
<dbReference type="GO" id="GO:0019321">
    <property type="term" value="P:pentose metabolic process"/>
    <property type="evidence" value="ECO:0007669"/>
    <property type="project" value="TreeGrafter"/>
</dbReference>
<dbReference type="GO" id="GO:0019150">
    <property type="term" value="F:D-ribulokinase activity"/>
    <property type="evidence" value="ECO:0007669"/>
    <property type="project" value="TreeGrafter"/>
</dbReference>
<gene>
    <name evidence="8" type="primary">fggy.L</name>
    <name evidence="8" type="synonym">fggy</name>
</gene>
<dbReference type="InterPro" id="IPR000577">
    <property type="entry name" value="Carb_kinase_FGGY"/>
</dbReference>
<dbReference type="RefSeq" id="XP_041445277.1">
    <property type="nucleotide sequence ID" value="XM_041589343.1"/>
</dbReference>
<dbReference type="Proteomes" id="UP000186698">
    <property type="component" value="Chromosome 4L"/>
</dbReference>
<feature type="domain" description="Carbohydrate kinase FGGY C-terminal" evidence="6">
    <location>
        <begin position="321"/>
        <end position="407"/>
    </location>
</feature>
<accession>A0A8J1MU46</accession>
<evidence type="ECO:0000256" key="2">
    <source>
        <dbReference type="ARBA" id="ARBA00022679"/>
    </source>
</evidence>
<keyword evidence="3 8" id="KW-0418">Kinase</keyword>
<dbReference type="Pfam" id="PF00370">
    <property type="entry name" value="FGGY_N"/>
    <property type="match status" value="1"/>
</dbReference>
<dbReference type="AlphaFoldDB" id="A0A8J1MU46"/>
<dbReference type="GO" id="GO:0005737">
    <property type="term" value="C:cytoplasm"/>
    <property type="evidence" value="ECO:0007669"/>
    <property type="project" value="TreeGrafter"/>
</dbReference>
<reference evidence="8" key="1">
    <citation type="submission" date="2025-08" db="UniProtKB">
        <authorList>
            <consortium name="RefSeq"/>
        </authorList>
    </citation>
    <scope>IDENTIFICATION</scope>
    <source>
        <strain evidence="8">J_2021</strain>
        <tissue evidence="8">Erythrocytes</tissue>
    </source>
</reference>
<keyword evidence="2" id="KW-0808">Transferase</keyword>
<dbReference type="PANTHER" id="PTHR43435">
    <property type="entry name" value="RIBULOKINASE"/>
    <property type="match status" value="1"/>
</dbReference>
<sequence>MQSLDTLKLHFQHSYTHRMQQQKGEEVYYVGIDVGTASVRVALVDQFGTVVDQVEQSIKIWEPQPDHYEQSSDDIWAACCQVTKQVVRTKDPRCIRGLGFDATCSLVVLDTQFQPLAVNSQGEHKRNIIMWMDHRAGCQVDRINRTNHKVLRYVGGVMSVEMQPPKLLWLKENLREECWNKSGQLFDLPDFLTWKATGDNTRSFCTLVCKWTYSLDHGWDDSFWKEIGLEDICEGNYVKIGNQVMSPGASIGNCLTATAAKELGLPEGLPVAASLIDAHAGGLGVIGASLKEYGLEGEHHPITSRLALICGTSSCHMGVVGLTLSKSLDDLATLYLATIQAIALGTRHILETMQTAGHHISTLHLCGGLSKNPLFVQMHADITGLPVVLSKEVESVLVGAAILGACASGDFPSIKEAMEKMSKVGKIIFPNHEDKRFYDKKYEVFLKLSSHQKEYQAIMGRM</sequence>
<dbReference type="FunFam" id="3.30.420.40:FF:000101">
    <property type="entry name" value="FGGY carbohydrate kinase domain-containing protein"/>
    <property type="match status" value="1"/>
</dbReference>
<protein>
    <recommendedName>
        <fullName evidence="4">FGGY carbohydrate kinase domain-containing protein</fullName>
    </recommendedName>
</protein>
<dbReference type="PANTHER" id="PTHR43435:SF4">
    <property type="entry name" value="FGGY CARBOHYDRATE KINASE DOMAIN-CONTAINING PROTEIN"/>
    <property type="match status" value="1"/>
</dbReference>
<evidence type="ECO:0000256" key="4">
    <source>
        <dbReference type="ARBA" id="ARBA00074355"/>
    </source>
</evidence>